<keyword evidence="6" id="KW-0648">Protein biosynthesis</keyword>
<evidence type="ECO:0000313" key="6">
    <source>
        <dbReference type="EMBL" id="JAA69838.1"/>
    </source>
</evidence>
<dbReference type="GO" id="GO:0003743">
    <property type="term" value="F:translation initiation factor activity"/>
    <property type="evidence" value="ECO:0007669"/>
    <property type="project" value="UniProtKB-KW"/>
</dbReference>
<keyword evidence="6" id="KW-0396">Initiation factor</keyword>
<sequence length="255" mass="28289">MEVKSFQGTLATNVSGEEDIATATAFISPDTGPEDAKPCGTPRPKRTKLCRDFVSSIDQTGELAAALQDSIFDEVKHERYLRAEAQTRCMDQAQYFEYSNARRSSFCAKQKSARFRDWLLKDVDLDIKPTSSVLEVFNYLAYETVAQIVDLALLVKKDAKSCPGDPMSWSMPPAVFNPGFPCVQIPSTQERQASLTSEATPAGAESSMGATLAEPESITPNEIREAIRRYWKHRGPLACFMKQWGDCPGKRLLSC</sequence>
<keyword evidence="2" id="KW-0805">Transcription regulation</keyword>
<proteinExistence type="evidence at transcript level"/>
<keyword evidence="3" id="KW-0804">Transcription</keyword>
<evidence type="ECO:0000256" key="2">
    <source>
        <dbReference type="ARBA" id="ARBA00023015"/>
    </source>
</evidence>
<evidence type="ECO:0000256" key="4">
    <source>
        <dbReference type="ARBA" id="ARBA00023242"/>
    </source>
</evidence>
<dbReference type="EMBL" id="GADI01003970">
    <property type="protein sequence ID" value="JAA69838.1"/>
    <property type="molecule type" value="mRNA"/>
</dbReference>
<dbReference type="GO" id="GO:0006366">
    <property type="term" value="P:transcription by RNA polymerase II"/>
    <property type="evidence" value="ECO:0007669"/>
    <property type="project" value="InterPro"/>
</dbReference>
<dbReference type="InterPro" id="IPR003195">
    <property type="entry name" value="TFIID_TAF13"/>
</dbReference>
<comment type="subcellular location">
    <subcellularLocation>
        <location evidence="1">Nucleus</location>
    </subcellularLocation>
</comment>
<protein>
    <submittedName>
        <fullName evidence="6">Putative transcription initiation factor supt3</fullName>
    </submittedName>
</protein>
<feature type="region of interest" description="Disordered" evidence="5">
    <location>
        <begin position="191"/>
        <end position="215"/>
    </location>
</feature>
<name>A0A0K8RG49_IXORI</name>
<reference evidence="6" key="1">
    <citation type="submission" date="2012-12" db="EMBL/GenBank/DDBJ databases">
        <title>Identification and characterization of a phenylalanine ammonia-lyase gene family in Isatis indigotica Fort.</title>
        <authorList>
            <person name="Liu Q."/>
            <person name="Chen J."/>
            <person name="Zhou X."/>
            <person name="Di P."/>
            <person name="Xiao Y."/>
            <person name="Xuan H."/>
            <person name="Zhang L."/>
            <person name="Chen W."/>
        </authorList>
    </citation>
    <scope>NUCLEOTIDE SEQUENCE</scope>
    <source>
        <tissue evidence="6">Salivary gland</tissue>
    </source>
</reference>
<keyword evidence="4" id="KW-0539">Nucleus</keyword>
<dbReference type="GO" id="GO:0005634">
    <property type="term" value="C:nucleus"/>
    <property type="evidence" value="ECO:0007669"/>
    <property type="project" value="UniProtKB-SubCell"/>
</dbReference>
<dbReference type="GO" id="GO:0003713">
    <property type="term" value="F:transcription coactivator activity"/>
    <property type="evidence" value="ECO:0007669"/>
    <property type="project" value="TreeGrafter"/>
</dbReference>
<accession>A0A0K8RG49</accession>
<dbReference type="PANTHER" id="PTHR11380">
    <property type="entry name" value="TRANSCRIPTION INITIATION FACTOR TFIID/SUPT3-RELATED"/>
    <property type="match status" value="1"/>
</dbReference>
<evidence type="ECO:0000256" key="3">
    <source>
        <dbReference type="ARBA" id="ARBA00023163"/>
    </source>
</evidence>
<evidence type="ECO:0000256" key="5">
    <source>
        <dbReference type="SAM" id="MobiDB-lite"/>
    </source>
</evidence>
<organism evidence="6">
    <name type="scientific">Ixodes ricinus</name>
    <name type="common">Common tick</name>
    <name type="synonym">Acarus ricinus</name>
    <dbReference type="NCBI Taxonomy" id="34613"/>
    <lineage>
        <taxon>Eukaryota</taxon>
        <taxon>Metazoa</taxon>
        <taxon>Ecdysozoa</taxon>
        <taxon>Arthropoda</taxon>
        <taxon>Chelicerata</taxon>
        <taxon>Arachnida</taxon>
        <taxon>Acari</taxon>
        <taxon>Parasitiformes</taxon>
        <taxon>Ixodida</taxon>
        <taxon>Ixodoidea</taxon>
        <taxon>Ixodidae</taxon>
        <taxon>Ixodinae</taxon>
        <taxon>Ixodes</taxon>
    </lineage>
</organism>
<dbReference type="AlphaFoldDB" id="A0A0K8RG49"/>
<evidence type="ECO:0000256" key="1">
    <source>
        <dbReference type="ARBA" id="ARBA00004123"/>
    </source>
</evidence>
<dbReference type="PANTHER" id="PTHR11380:SF16">
    <property type="entry name" value="TRANSCRIPTION INITIATION PROTEIN SPT3 HOMOLOG"/>
    <property type="match status" value="1"/>
</dbReference>